<dbReference type="InterPro" id="IPR013766">
    <property type="entry name" value="Thioredoxin_domain"/>
</dbReference>
<evidence type="ECO:0000259" key="8">
    <source>
        <dbReference type="PROSITE" id="PS51352"/>
    </source>
</evidence>
<keyword evidence="5" id="KW-0676">Redox-active center</keyword>
<keyword evidence="2" id="KW-0813">Transport</keyword>
<evidence type="ECO:0000256" key="3">
    <source>
        <dbReference type="ARBA" id="ARBA00022982"/>
    </source>
</evidence>
<dbReference type="SUPFAM" id="SSF52833">
    <property type="entry name" value="Thioredoxin-like"/>
    <property type="match status" value="1"/>
</dbReference>
<proteinExistence type="inferred from homology"/>
<evidence type="ECO:0000256" key="7">
    <source>
        <dbReference type="PIRNR" id="PIRNR000077"/>
    </source>
</evidence>
<dbReference type="InterPro" id="IPR005746">
    <property type="entry name" value="Thioredoxin"/>
</dbReference>
<dbReference type="PIRSF" id="PIRSF000077">
    <property type="entry name" value="Thioredoxin"/>
    <property type="match status" value="1"/>
</dbReference>
<dbReference type="InterPro" id="IPR036249">
    <property type="entry name" value="Thioredoxin-like_sf"/>
</dbReference>
<evidence type="ECO:0000256" key="1">
    <source>
        <dbReference type="ARBA" id="ARBA00008987"/>
    </source>
</evidence>
<dbReference type="PROSITE" id="PS51352">
    <property type="entry name" value="THIOREDOXIN_2"/>
    <property type="match status" value="1"/>
</dbReference>
<comment type="similarity">
    <text evidence="1 7">Belongs to the thioredoxin family.</text>
</comment>
<feature type="domain" description="Thioredoxin" evidence="8">
    <location>
        <begin position="1"/>
        <end position="106"/>
    </location>
</feature>
<evidence type="ECO:0000256" key="2">
    <source>
        <dbReference type="ARBA" id="ARBA00022448"/>
    </source>
</evidence>
<dbReference type="PANTHER" id="PTHR45663:SF11">
    <property type="entry name" value="GEO12009P1"/>
    <property type="match status" value="1"/>
</dbReference>
<evidence type="ECO:0000256" key="5">
    <source>
        <dbReference type="ARBA" id="ARBA00023284"/>
    </source>
</evidence>
<keyword evidence="4" id="KW-1015">Disulfide bond</keyword>
<dbReference type="CDD" id="cd02947">
    <property type="entry name" value="TRX_family"/>
    <property type="match status" value="1"/>
</dbReference>
<keyword evidence="10" id="KW-1185">Reference proteome</keyword>
<dbReference type="EMBL" id="JAKUDN010000002">
    <property type="protein sequence ID" value="MCP8352262.1"/>
    <property type="molecule type" value="Genomic_DNA"/>
</dbReference>
<dbReference type="Gene3D" id="3.40.30.10">
    <property type="entry name" value="Glutaredoxin"/>
    <property type="match status" value="1"/>
</dbReference>
<comment type="caution">
    <text evidence="9">The sequence shown here is derived from an EMBL/GenBank/DDBJ whole genome shotgun (WGS) entry which is preliminary data.</text>
</comment>
<evidence type="ECO:0000256" key="4">
    <source>
        <dbReference type="ARBA" id="ARBA00023157"/>
    </source>
</evidence>
<protein>
    <recommendedName>
        <fullName evidence="6 7">Thioredoxin</fullName>
    </recommendedName>
</protein>
<keyword evidence="3" id="KW-0249">Electron transport</keyword>
<evidence type="ECO:0000313" key="9">
    <source>
        <dbReference type="EMBL" id="MCP8352262.1"/>
    </source>
</evidence>
<sequence>MTIIHTTDSTFDQDVLESSKPILVDFWADWCNPCKRIAPILAEIAEEQSECTICKIDIVDNPKTMERFDVKGLPSLLLFHNGKIIARKVGALSKNQILEFLSQANAETAE</sequence>
<gene>
    <name evidence="9" type="primary">trxA</name>
    <name evidence="9" type="ORF">MKS91_03040</name>
</gene>
<dbReference type="PANTHER" id="PTHR45663">
    <property type="entry name" value="GEO12009P1"/>
    <property type="match status" value="1"/>
</dbReference>
<dbReference type="NCBIfam" id="TIGR01068">
    <property type="entry name" value="thioredoxin"/>
    <property type="match status" value="1"/>
</dbReference>
<evidence type="ECO:0000313" key="10">
    <source>
        <dbReference type="Proteomes" id="UP001320768"/>
    </source>
</evidence>
<dbReference type="Proteomes" id="UP001320768">
    <property type="component" value="Unassembled WGS sequence"/>
</dbReference>
<evidence type="ECO:0000256" key="6">
    <source>
        <dbReference type="NCBIfam" id="TIGR01068"/>
    </source>
</evidence>
<accession>A0ABT1L512</accession>
<dbReference type="Pfam" id="PF00085">
    <property type="entry name" value="Thioredoxin"/>
    <property type="match status" value="1"/>
</dbReference>
<reference evidence="9 10" key="1">
    <citation type="journal article" date="2022" name="Nat. Microbiol.">
        <title>The microbiome of a bacterivorous marine choanoflagellate contains a resource-demanding obligate bacterial associate.</title>
        <authorList>
            <person name="Needham D.M."/>
            <person name="Poirier C."/>
            <person name="Bachy C."/>
            <person name="George E.E."/>
            <person name="Wilken S."/>
            <person name="Yung C.C.M."/>
            <person name="Limardo A.J."/>
            <person name="Morando M."/>
            <person name="Sudek L."/>
            <person name="Malmstrom R.R."/>
            <person name="Keeling P.J."/>
            <person name="Santoro A.E."/>
            <person name="Worden A.Z."/>
        </authorList>
    </citation>
    <scope>NUCLEOTIDE SEQUENCE [LARGE SCALE GENOMIC DNA]</scope>
    <source>
        <strain evidence="9 10">Comchoano-2</strain>
    </source>
</reference>
<dbReference type="RefSeq" id="WP_258569368.1">
    <property type="nucleotide sequence ID" value="NZ_JAKUDN010000002.1"/>
</dbReference>
<name>A0ABT1L512_9GAMM</name>
<organism evidence="9 10">
    <name type="scientific">Candidatus Synchoanobacter obligatus</name>
    <dbReference type="NCBI Taxonomy" id="2919597"/>
    <lineage>
        <taxon>Bacteria</taxon>
        <taxon>Pseudomonadati</taxon>
        <taxon>Pseudomonadota</taxon>
        <taxon>Gammaproteobacteria</taxon>
        <taxon>Candidatus Comchoanobacterales</taxon>
        <taxon>Candidatus Comchoanobacteraceae</taxon>
        <taxon>Candidatus Synchoanobacter</taxon>
    </lineage>
</organism>
<dbReference type="PRINTS" id="PR00421">
    <property type="entry name" value="THIOREDOXIN"/>
</dbReference>